<dbReference type="AlphaFoldDB" id="A0A5B7DEP0"/>
<name>A0A5B7DEP0_PORTR</name>
<keyword evidence="1" id="KW-1133">Transmembrane helix</keyword>
<comment type="caution">
    <text evidence="2">The sequence shown here is derived from an EMBL/GenBank/DDBJ whole genome shotgun (WGS) entry which is preliminary data.</text>
</comment>
<protein>
    <submittedName>
        <fullName evidence="2">Uncharacterized protein</fullName>
    </submittedName>
</protein>
<organism evidence="2 3">
    <name type="scientific">Portunus trituberculatus</name>
    <name type="common">Swimming crab</name>
    <name type="synonym">Neptunus trituberculatus</name>
    <dbReference type="NCBI Taxonomy" id="210409"/>
    <lineage>
        <taxon>Eukaryota</taxon>
        <taxon>Metazoa</taxon>
        <taxon>Ecdysozoa</taxon>
        <taxon>Arthropoda</taxon>
        <taxon>Crustacea</taxon>
        <taxon>Multicrustacea</taxon>
        <taxon>Malacostraca</taxon>
        <taxon>Eumalacostraca</taxon>
        <taxon>Eucarida</taxon>
        <taxon>Decapoda</taxon>
        <taxon>Pleocyemata</taxon>
        <taxon>Brachyura</taxon>
        <taxon>Eubrachyura</taxon>
        <taxon>Portunoidea</taxon>
        <taxon>Portunidae</taxon>
        <taxon>Portuninae</taxon>
        <taxon>Portunus</taxon>
    </lineage>
</organism>
<keyword evidence="1" id="KW-0472">Membrane</keyword>
<sequence length="272" mass="29670">MGDSSRAHQREARERAAQWCCDGARGKTCARDSRDFVVTLGIFVTQAAKLKIVARRDGLCSTVVRGDAGGLWVNTGYLAAFCLIYFTICFTAVLVTPACCPCRAGAGTRYLPLGPEAGGRLGEESGLSHLLSLGLSVLHAQDTSRSNTQVVVVPVVWVHLHSTPSMKDDHLLTELRSSNVYKFICPSCQAGYIGSTIRAFKAHVDEHKGQLSRMDHRSHNPPYSAVRDHSEVLLVSPWFPLLRGLNYLTGYVVTREVGAKMADILVSSLLLK</sequence>
<evidence type="ECO:0000256" key="1">
    <source>
        <dbReference type="SAM" id="Phobius"/>
    </source>
</evidence>
<reference evidence="2 3" key="1">
    <citation type="submission" date="2019-05" db="EMBL/GenBank/DDBJ databases">
        <title>Another draft genome of Portunus trituberculatus and its Hox gene families provides insights of decapod evolution.</title>
        <authorList>
            <person name="Jeong J.-H."/>
            <person name="Song I."/>
            <person name="Kim S."/>
            <person name="Choi T."/>
            <person name="Kim D."/>
            <person name="Ryu S."/>
            <person name="Kim W."/>
        </authorList>
    </citation>
    <scope>NUCLEOTIDE SEQUENCE [LARGE SCALE GENOMIC DNA]</scope>
    <source>
        <tissue evidence="2">Muscle</tissue>
    </source>
</reference>
<evidence type="ECO:0000313" key="3">
    <source>
        <dbReference type="Proteomes" id="UP000324222"/>
    </source>
</evidence>
<proteinExistence type="predicted"/>
<evidence type="ECO:0000313" key="2">
    <source>
        <dbReference type="EMBL" id="MPC19810.1"/>
    </source>
</evidence>
<feature type="transmembrane region" description="Helical" evidence="1">
    <location>
        <begin position="75"/>
        <end position="95"/>
    </location>
</feature>
<keyword evidence="1" id="KW-0812">Transmembrane</keyword>
<accession>A0A5B7DEP0</accession>
<gene>
    <name evidence="2" type="ORF">E2C01_012738</name>
</gene>
<dbReference type="EMBL" id="VSRR010000806">
    <property type="protein sequence ID" value="MPC19810.1"/>
    <property type="molecule type" value="Genomic_DNA"/>
</dbReference>
<keyword evidence="3" id="KW-1185">Reference proteome</keyword>
<dbReference type="Proteomes" id="UP000324222">
    <property type="component" value="Unassembled WGS sequence"/>
</dbReference>